<evidence type="ECO:0000313" key="2">
    <source>
        <dbReference type="Proteomes" id="UP000484858"/>
    </source>
</evidence>
<reference evidence="1 2" key="1">
    <citation type="submission" date="2013-04" db="EMBL/GenBank/DDBJ databases">
        <title>Gluconobacter oxydans NBRC 3293 whole genome sequence.</title>
        <authorList>
            <person name="Matsutani M."/>
            <person name="Yakushi T."/>
            <person name="Matsushita K."/>
        </authorList>
    </citation>
    <scope>NUCLEOTIDE SEQUENCE [LARGE SCALE GENOMIC DNA]</scope>
    <source>
        <strain evidence="1 2">NBRC 3293</strain>
    </source>
</reference>
<comment type="caution">
    <text evidence="1">The sequence shown here is derived from an EMBL/GenBank/DDBJ whole genome shotgun (WGS) entry which is preliminary data.</text>
</comment>
<evidence type="ECO:0000313" key="1">
    <source>
        <dbReference type="EMBL" id="GEM15557.1"/>
    </source>
</evidence>
<protein>
    <submittedName>
        <fullName evidence="1">Uncharacterized protein</fullName>
    </submittedName>
</protein>
<sequence>MNSLNVFCQKKFDTPDMILTKINAASGVFPGVQGALKP</sequence>
<accession>A0A829WY00</accession>
<proteinExistence type="predicted"/>
<dbReference type="AlphaFoldDB" id="A0A829WY00"/>
<organism evidence="1 2">
    <name type="scientific">Gluconobacter oxydans NBRC 3293</name>
    <dbReference type="NCBI Taxonomy" id="1315969"/>
    <lineage>
        <taxon>Bacteria</taxon>
        <taxon>Pseudomonadati</taxon>
        <taxon>Pseudomonadota</taxon>
        <taxon>Alphaproteobacteria</taxon>
        <taxon>Acetobacterales</taxon>
        <taxon>Acetobacteraceae</taxon>
        <taxon>Gluconobacter</taxon>
    </lineage>
</organism>
<gene>
    <name evidence="1" type="ORF">NBRC3293_0054</name>
</gene>
<dbReference type="Proteomes" id="UP000484858">
    <property type="component" value="Unassembled WGS sequence"/>
</dbReference>
<name>A0A829WY00_GLUOY</name>
<dbReference type="EMBL" id="BARJ01000002">
    <property type="protein sequence ID" value="GEM15557.1"/>
    <property type="molecule type" value="Genomic_DNA"/>
</dbReference>